<evidence type="ECO:0000256" key="7">
    <source>
        <dbReference type="ARBA" id="ARBA00023235"/>
    </source>
</evidence>
<dbReference type="GeneID" id="17324437"/>
<name>R7QHL6_CHOCR</name>
<comment type="similarity">
    <text evidence="3">Belongs to the mannose-6-phosphate isomerase type 1 family.</text>
</comment>
<dbReference type="RefSeq" id="XP_005716739.1">
    <property type="nucleotide sequence ID" value="XM_005716682.1"/>
</dbReference>
<evidence type="ECO:0000313" key="12">
    <source>
        <dbReference type="EMBL" id="CDF36920.1"/>
    </source>
</evidence>
<organism evidence="12 13">
    <name type="scientific">Chondrus crispus</name>
    <name type="common">Carrageen Irish moss</name>
    <name type="synonym">Polymorpha crispa</name>
    <dbReference type="NCBI Taxonomy" id="2769"/>
    <lineage>
        <taxon>Eukaryota</taxon>
        <taxon>Rhodophyta</taxon>
        <taxon>Florideophyceae</taxon>
        <taxon>Rhodymeniophycidae</taxon>
        <taxon>Gigartinales</taxon>
        <taxon>Gigartinaceae</taxon>
        <taxon>Chondrus</taxon>
    </lineage>
</organism>
<feature type="active site" evidence="8">
    <location>
        <position position="246"/>
    </location>
</feature>
<evidence type="ECO:0000313" key="13">
    <source>
        <dbReference type="Proteomes" id="UP000012073"/>
    </source>
</evidence>
<dbReference type="KEGG" id="ccp:CHC_T00005574001"/>
<sequence>MHAYSAGAVVDPTRPYAEIWIGTHPSGPALLRHSHASLADFLVAGGEQPNLPYLLKILSVASPLSIQAHPDKQLAERLHSDNPHAYKDDNHKPEMSVALTDFEGMCNFRPVADILADLELRSELAALVGGKASLDALSNSSSSEDRRAAIHVVFSSLMSASKEAVASALDATVIAVKTASERSDADDLFLRLISYYPGDVGCFAAYLLNHIRISPGQAFFMAANEPHAYLKGQCVEIMACSDNVVRAGLTPKFKDVSTLVKMLTYKDDPPKIMSGEKVDGCSVVYKPPVEEFQLTKTVVPSGSTYEITAAKGPGMIMVIGGQGWIGVLSGERQKPESRLPLQPGSVYYVADSTRIYIEADHAMAADAPSPDLLFFRANINQD</sequence>
<dbReference type="Pfam" id="PF20512">
    <property type="entry name" value="PMI_typeI_hel"/>
    <property type="match status" value="1"/>
</dbReference>
<dbReference type="InterPro" id="IPR016305">
    <property type="entry name" value="Mannose-6-P_Isomerase"/>
</dbReference>
<dbReference type="PANTHER" id="PTHR10309">
    <property type="entry name" value="MANNOSE-6-PHOSPHATE ISOMERASE"/>
    <property type="match status" value="1"/>
</dbReference>
<dbReference type="OrthoDB" id="6605218at2759"/>
<evidence type="ECO:0000256" key="6">
    <source>
        <dbReference type="ARBA" id="ARBA00022833"/>
    </source>
</evidence>
<dbReference type="Gene3D" id="2.60.120.10">
    <property type="entry name" value="Jelly Rolls"/>
    <property type="match status" value="2"/>
</dbReference>
<dbReference type="PANTHER" id="PTHR10309:SF0">
    <property type="entry name" value="MANNOSE-6-PHOSPHATE ISOMERASE"/>
    <property type="match status" value="1"/>
</dbReference>
<keyword evidence="5 9" id="KW-0479">Metal-binding</keyword>
<dbReference type="EMBL" id="HG001807">
    <property type="protein sequence ID" value="CDF36920.1"/>
    <property type="molecule type" value="Genomic_DNA"/>
</dbReference>
<dbReference type="GO" id="GO:0005975">
    <property type="term" value="P:carbohydrate metabolic process"/>
    <property type="evidence" value="ECO:0007669"/>
    <property type="project" value="InterPro"/>
</dbReference>
<dbReference type="InterPro" id="IPR001250">
    <property type="entry name" value="Man6P_Isoase-1"/>
</dbReference>
<dbReference type="Pfam" id="PF20511">
    <property type="entry name" value="PMI_typeI_cat"/>
    <property type="match status" value="1"/>
</dbReference>
<evidence type="ECO:0000259" key="10">
    <source>
        <dbReference type="Pfam" id="PF20511"/>
    </source>
</evidence>
<feature type="domain" description="Phosphomannose isomerase type I helical insertion" evidence="11">
    <location>
        <begin position="138"/>
        <end position="208"/>
    </location>
</feature>
<protein>
    <recommendedName>
        <fullName evidence="4">mannose-6-phosphate isomerase</fullName>
        <ecNumber evidence="4">5.3.1.8</ecNumber>
    </recommendedName>
</protein>
<dbReference type="GO" id="GO:0004476">
    <property type="term" value="F:mannose-6-phosphate isomerase activity"/>
    <property type="evidence" value="ECO:0007669"/>
    <property type="project" value="UniProtKB-EC"/>
</dbReference>
<dbReference type="PhylomeDB" id="R7QHL6"/>
<dbReference type="NCBIfam" id="TIGR00218">
    <property type="entry name" value="manA"/>
    <property type="match status" value="1"/>
</dbReference>
<feature type="binding site" evidence="9">
    <location>
        <position position="94"/>
    </location>
    <ligand>
        <name>Zn(2+)</name>
        <dbReference type="ChEBI" id="CHEBI:29105"/>
    </ligand>
</feature>
<comment type="pathway">
    <text evidence="2">Nucleotide-sugar biosynthesis; GDP-alpha-D-mannose biosynthesis; alpha-D-mannose 1-phosphate from D-fructose 6-phosphate: step 1/2.</text>
</comment>
<dbReference type="InterPro" id="IPR018050">
    <property type="entry name" value="Pmannose_isomerase-type1_CS"/>
</dbReference>
<dbReference type="InterPro" id="IPR011051">
    <property type="entry name" value="RmlC_Cupin_sf"/>
</dbReference>
<dbReference type="STRING" id="2769.R7QHL6"/>
<feature type="domain" description="Phosphomannose isomerase type I catalytic" evidence="10">
    <location>
        <begin position="10"/>
        <end position="111"/>
    </location>
</feature>
<dbReference type="Proteomes" id="UP000012073">
    <property type="component" value="Unassembled WGS sequence"/>
</dbReference>
<dbReference type="InterPro" id="IPR014710">
    <property type="entry name" value="RmlC-like_jellyroll"/>
</dbReference>
<keyword evidence="13" id="KW-1185">Reference proteome</keyword>
<proteinExistence type="inferred from homology"/>
<evidence type="ECO:0000256" key="2">
    <source>
        <dbReference type="ARBA" id="ARBA00004666"/>
    </source>
</evidence>
<dbReference type="SUPFAM" id="SSF51182">
    <property type="entry name" value="RmlC-like cupins"/>
    <property type="match status" value="1"/>
</dbReference>
<gene>
    <name evidence="12" type="ORF">CHC_T00005574001</name>
</gene>
<keyword evidence="7" id="KW-0413">Isomerase</keyword>
<feature type="binding site" evidence="9">
    <location>
        <position position="227"/>
    </location>
    <ligand>
        <name>Zn(2+)</name>
        <dbReference type="ChEBI" id="CHEBI:29105"/>
    </ligand>
</feature>
<comment type="cofactor">
    <cofactor evidence="9">
        <name>Zn(2+)</name>
        <dbReference type="ChEBI" id="CHEBI:29105"/>
    </cofactor>
    <text evidence="9">Binds 1 zinc ion per subunit.</text>
</comment>
<dbReference type="Gramene" id="CDF36920">
    <property type="protein sequence ID" value="CDF36920"/>
    <property type="gene ID" value="CHC_T00005574001"/>
</dbReference>
<evidence type="ECO:0000256" key="4">
    <source>
        <dbReference type="ARBA" id="ARBA00011956"/>
    </source>
</evidence>
<evidence type="ECO:0000256" key="9">
    <source>
        <dbReference type="PIRSR" id="PIRSR001480-2"/>
    </source>
</evidence>
<dbReference type="OMA" id="DIGLFCG"/>
<dbReference type="AlphaFoldDB" id="R7QHL6"/>
<dbReference type="GO" id="GO:0005829">
    <property type="term" value="C:cytosol"/>
    <property type="evidence" value="ECO:0007669"/>
    <property type="project" value="TreeGrafter"/>
</dbReference>
<feature type="binding site" evidence="9">
    <location>
        <position position="69"/>
    </location>
    <ligand>
        <name>Zn(2+)</name>
        <dbReference type="ChEBI" id="CHEBI:29105"/>
    </ligand>
</feature>
<dbReference type="InterPro" id="IPR046457">
    <property type="entry name" value="PMI_typeI_cat"/>
</dbReference>
<evidence type="ECO:0000256" key="5">
    <source>
        <dbReference type="ARBA" id="ARBA00022723"/>
    </source>
</evidence>
<dbReference type="PIRSF" id="PIRSF001480">
    <property type="entry name" value="Mannose-6-phosphate_isomerase"/>
    <property type="match status" value="1"/>
</dbReference>
<dbReference type="PROSITE" id="PS00966">
    <property type="entry name" value="PMI_I_2"/>
    <property type="match status" value="1"/>
</dbReference>
<dbReference type="GO" id="GO:0009298">
    <property type="term" value="P:GDP-mannose biosynthetic process"/>
    <property type="evidence" value="ECO:0007669"/>
    <property type="project" value="UniProtKB-UniPathway"/>
</dbReference>
<evidence type="ECO:0000256" key="3">
    <source>
        <dbReference type="ARBA" id="ARBA00010772"/>
    </source>
</evidence>
<dbReference type="PRINTS" id="PR00714">
    <property type="entry name" value="MAN6PISMRASE"/>
</dbReference>
<reference evidence="13" key="1">
    <citation type="journal article" date="2013" name="Proc. Natl. Acad. Sci. U.S.A.">
        <title>Genome structure and metabolic features in the red seaweed Chondrus crispus shed light on evolution of the Archaeplastida.</title>
        <authorList>
            <person name="Collen J."/>
            <person name="Porcel B."/>
            <person name="Carre W."/>
            <person name="Ball S.G."/>
            <person name="Chaparro C."/>
            <person name="Tonon T."/>
            <person name="Barbeyron T."/>
            <person name="Michel G."/>
            <person name="Noel B."/>
            <person name="Valentin K."/>
            <person name="Elias M."/>
            <person name="Artiguenave F."/>
            <person name="Arun A."/>
            <person name="Aury J.M."/>
            <person name="Barbosa-Neto J.F."/>
            <person name="Bothwell J.H."/>
            <person name="Bouget F.Y."/>
            <person name="Brillet L."/>
            <person name="Cabello-Hurtado F."/>
            <person name="Capella-Gutierrez S."/>
            <person name="Charrier B."/>
            <person name="Cladiere L."/>
            <person name="Cock J.M."/>
            <person name="Coelho S.M."/>
            <person name="Colleoni C."/>
            <person name="Czjzek M."/>
            <person name="Da Silva C."/>
            <person name="Delage L."/>
            <person name="Denoeud F."/>
            <person name="Deschamps P."/>
            <person name="Dittami S.M."/>
            <person name="Gabaldon T."/>
            <person name="Gachon C.M."/>
            <person name="Groisillier A."/>
            <person name="Herve C."/>
            <person name="Jabbari K."/>
            <person name="Katinka M."/>
            <person name="Kloareg B."/>
            <person name="Kowalczyk N."/>
            <person name="Labadie K."/>
            <person name="Leblanc C."/>
            <person name="Lopez P.J."/>
            <person name="McLachlan D.H."/>
            <person name="Meslet-Cladiere L."/>
            <person name="Moustafa A."/>
            <person name="Nehr Z."/>
            <person name="Nyvall Collen P."/>
            <person name="Panaud O."/>
            <person name="Partensky F."/>
            <person name="Poulain J."/>
            <person name="Rensing S.A."/>
            <person name="Rousvoal S."/>
            <person name="Samson G."/>
            <person name="Symeonidi A."/>
            <person name="Weissenbach J."/>
            <person name="Zambounis A."/>
            <person name="Wincker P."/>
            <person name="Boyen C."/>
        </authorList>
    </citation>
    <scope>NUCLEOTIDE SEQUENCE [LARGE SCALE GENOMIC DNA]</scope>
    <source>
        <strain evidence="13">cv. Stackhouse</strain>
    </source>
</reference>
<comment type="catalytic activity">
    <reaction evidence="1">
        <text>D-mannose 6-phosphate = D-fructose 6-phosphate</text>
        <dbReference type="Rhea" id="RHEA:12356"/>
        <dbReference type="ChEBI" id="CHEBI:58735"/>
        <dbReference type="ChEBI" id="CHEBI:61527"/>
        <dbReference type="EC" id="5.3.1.8"/>
    </reaction>
</comment>
<dbReference type="CDD" id="cd07011">
    <property type="entry name" value="cupin_PMI_type_I_N"/>
    <property type="match status" value="1"/>
</dbReference>
<dbReference type="Gene3D" id="1.10.441.10">
    <property type="entry name" value="Phosphomannose Isomerase, domain 2"/>
    <property type="match status" value="1"/>
</dbReference>
<dbReference type="PROSITE" id="PS00965">
    <property type="entry name" value="PMI_I_1"/>
    <property type="match status" value="1"/>
</dbReference>
<feature type="binding site" evidence="9">
    <location>
        <position position="67"/>
    </location>
    <ligand>
        <name>Zn(2+)</name>
        <dbReference type="ChEBI" id="CHEBI:29105"/>
    </ligand>
</feature>
<evidence type="ECO:0000256" key="1">
    <source>
        <dbReference type="ARBA" id="ARBA00000757"/>
    </source>
</evidence>
<dbReference type="GO" id="GO:0008270">
    <property type="term" value="F:zinc ion binding"/>
    <property type="evidence" value="ECO:0007669"/>
    <property type="project" value="InterPro"/>
</dbReference>
<accession>R7QHL6</accession>
<dbReference type="InterPro" id="IPR046458">
    <property type="entry name" value="PMI_typeI_hel"/>
</dbReference>
<dbReference type="EC" id="5.3.1.8" evidence="4"/>
<dbReference type="UniPathway" id="UPA00126">
    <property type="reaction ID" value="UER00423"/>
</dbReference>
<keyword evidence="6 9" id="KW-0862">Zinc</keyword>
<evidence type="ECO:0000259" key="11">
    <source>
        <dbReference type="Pfam" id="PF20512"/>
    </source>
</evidence>
<evidence type="ECO:0000256" key="8">
    <source>
        <dbReference type="PIRSR" id="PIRSR001480-1"/>
    </source>
</evidence>